<evidence type="ECO:0000313" key="1">
    <source>
        <dbReference type="EMBL" id="CUO59020.1"/>
    </source>
</evidence>
<reference evidence="1 4" key="1">
    <citation type="submission" date="2015-09" db="EMBL/GenBank/DDBJ databases">
        <authorList>
            <consortium name="Pathogen Informatics"/>
        </authorList>
    </citation>
    <scope>NUCLEOTIDE SEQUENCE [LARGE SCALE GENOMIC DNA]</scope>
    <source>
        <strain evidence="1 4">2789STDY5608854</strain>
    </source>
</reference>
<dbReference type="Proteomes" id="UP000434475">
    <property type="component" value="Unassembled WGS sequence"/>
</dbReference>
<evidence type="ECO:0000313" key="6">
    <source>
        <dbReference type="Proteomes" id="UP000434475"/>
    </source>
</evidence>
<dbReference type="EMBL" id="WKPR01000038">
    <property type="protein sequence ID" value="MSB22317.1"/>
    <property type="molecule type" value="Genomic_DNA"/>
</dbReference>
<evidence type="ECO:0000313" key="4">
    <source>
        <dbReference type="Proteomes" id="UP000095746"/>
    </source>
</evidence>
<dbReference type="EMBL" id="CYZT01000121">
    <property type="protein sequence ID" value="CUO59020.1"/>
    <property type="molecule type" value="Genomic_DNA"/>
</dbReference>
<dbReference type="RefSeq" id="WP_009259739.1">
    <property type="nucleotide sequence ID" value="NZ_CP084007.1"/>
</dbReference>
<accession>A0A174GDM3</accession>
<dbReference type="EMBL" id="WKPO01000029">
    <property type="protein sequence ID" value="MSB50284.1"/>
    <property type="molecule type" value="Genomic_DNA"/>
</dbReference>
<proteinExistence type="predicted"/>
<evidence type="ECO:0000313" key="3">
    <source>
        <dbReference type="EMBL" id="MSB50284.1"/>
    </source>
</evidence>
<protein>
    <submittedName>
        <fullName evidence="1">Uncharacterized protein</fullName>
    </submittedName>
</protein>
<gene>
    <name evidence="1" type="ORF">ERS852411_01801</name>
    <name evidence="3" type="ORF">GKE90_16550</name>
    <name evidence="2" type="ORF">GKE97_22890</name>
</gene>
<dbReference type="AlphaFoldDB" id="A0A174GDM3"/>
<name>A0A174GDM3_FLAPL</name>
<evidence type="ECO:0000313" key="2">
    <source>
        <dbReference type="EMBL" id="MSB22317.1"/>
    </source>
</evidence>
<dbReference type="Proteomes" id="UP000095746">
    <property type="component" value="Unassembled WGS sequence"/>
</dbReference>
<organism evidence="1 4">
    <name type="scientific">Flavonifractor plautii</name>
    <name type="common">Fusobacterium plautii</name>
    <dbReference type="NCBI Taxonomy" id="292800"/>
    <lineage>
        <taxon>Bacteria</taxon>
        <taxon>Bacillati</taxon>
        <taxon>Bacillota</taxon>
        <taxon>Clostridia</taxon>
        <taxon>Eubacteriales</taxon>
        <taxon>Oscillospiraceae</taxon>
        <taxon>Flavonifractor</taxon>
    </lineage>
</organism>
<evidence type="ECO:0000313" key="5">
    <source>
        <dbReference type="Proteomes" id="UP000429811"/>
    </source>
</evidence>
<reference evidence="5 6" key="2">
    <citation type="journal article" date="2019" name="Nat. Med.">
        <title>A library of human gut bacterial isolates paired with longitudinal multiomics data enables mechanistic microbiome research.</title>
        <authorList>
            <person name="Poyet M."/>
            <person name="Groussin M."/>
            <person name="Gibbons S.M."/>
            <person name="Avila-Pacheco J."/>
            <person name="Jiang X."/>
            <person name="Kearney S.M."/>
            <person name="Perrotta A.R."/>
            <person name="Berdy B."/>
            <person name="Zhao S."/>
            <person name="Lieberman T.D."/>
            <person name="Swanson P.K."/>
            <person name="Smith M."/>
            <person name="Roesemann S."/>
            <person name="Alexander J.E."/>
            <person name="Rich S.A."/>
            <person name="Livny J."/>
            <person name="Vlamakis H."/>
            <person name="Clish C."/>
            <person name="Bullock K."/>
            <person name="Deik A."/>
            <person name="Scott J."/>
            <person name="Pierce K.A."/>
            <person name="Xavier R.J."/>
            <person name="Alm E.J."/>
        </authorList>
    </citation>
    <scope>NUCLEOTIDE SEQUENCE [LARGE SCALE GENOMIC DNA]</scope>
    <source>
        <strain evidence="2 6">BIOML-A2</strain>
        <strain evidence="3 5">BIOML-A5</strain>
    </source>
</reference>
<dbReference type="Proteomes" id="UP000429811">
    <property type="component" value="Unassembled WGS sequence"/>
</dbReference>
<sequence length="202" mass="22888">MFVCTFRYRPKHVACYLCTEYKQKQGCTLPVCPWLAERIEAGVVGYQEAVMATIPRNRLLAPRLRALVASFPGSLWKDGTHKERMEYAKTRLHYYRRRDTPAFYAALFLLTSSAELWKRSANCFYRKGFEPAYAVLGGISPHDYALISAAKGLYRGVGGPATMELADPDIVDAEVFRMIVNATLIARYGLPVLDIRARRARV</sequence>